<keyword evidence="4" id="KW-1185">Reference proteome</keyword>
<evidence type="ECO:0000256" key="1">
    <source>
        <dbReference type="ARBA" id="ARBA00022676"/>
    </source>
</evidence>
<sequence length="298" mass="33030">MSRPPPPSAAPAASVNERSSVVTAAGAPGFQISARPWPRVPLLNVWADDLTQAQLLDRLDAEGGLVFTINPDHLYHLQNHAAFTAAYRQADFITVDSHYVFSALRWQGHGVQEKITGSDLVPAYCRRHASNPNVRIFLLGAMPGVAERARQRLNATAGRELVVGAHGPSMRFVDDDAEIASVLAMIRDCGATTLMVGLGAPKQEIWLARYRHQMPGVKVLMGVGATIDYEAGEVKRAPVWMRRLGLEWAYRVISEPRRYGMRYLRNARFLWWMAQARAGQYQDPFPQAAPAPRPGDPR</sequence>
<proteinExistence type="predicted"/>
<evidence type="ECO:0000313" key="4">
    <source>
        <dbReference type="Proteomes" id="UP001371218"/>
    </source>
</evidence>
<dbReference type="InterPro" id="IPR004629">
    <property type="entry name" value="WecG_TagA_CpsF"/>
</dbReference>
<dbReference type="CDD" id="cd06533">
    <property type="entry name" value="Glyco_transf_WecG_TagA"/>
    <property type="match status" value="1"/>
</dbReference>
<evidence type="ECO:0000313" key="3">
    <source>
        <dbReference type="EMBL" id="MEK8030677.1"/>
    </source>
</evidence>
<dbReference type="PANTHER" id="PTHR34136">
    <property type="match status" value="1"/>
</dbReference>
<name>A0ABU9BP77_9BURK</name>
<dbReference type="Pfam" id="PF03808">
    <property type="entry name" value="Glyco_tran_WecG"/>
    <property type="match status" value="1"/>
</dbReference>
<dbReference type="NCBIfam" id="TIGR00696">
    <property type="entry name" value="wecG_tagA_cpsF"/>
    <property type="match status" value="1"/>
</dbReference>
<accession>A0ABU9BP77</accession>
<dbReference type="EMBL" id="JBBUTG010000003">
    <property type="protein sequence ID" value="MEK8030677.1"/>
    <property type="molecule type" value="Genomic_DNA"/>
</dbReference>
<dbReference type="RefSeq" id="WP_341425037.1">
    <property type="nucleotide sequence ID" value="NZ_JBBUTG010000003.1"/>
</dbReference>
<gene>
    <name evidence="3" type="ORF">AACH06_07540</name>
</gene>
<dbReference type="Proteomes" id="UP001371218">
    <property type="component" value="Unassembled WGS sequence"/>
</dbReference>
<organism evidence="3 4">
    <name type="scientific">Ideonella lacteola</name>
    <dbReference type="NCBI Taxonomy" id="2984193"/>
    <lineage>
        <taxon>Bacteria</taxon>
        <taxon>Pseudomonadati</taxon>
        <taxon>Pseudomonadota</taxon>
        <taxon>Betaproteobacteria</taxon>
        <taxon>Burkholderiales</taxon>
        <taxon>Sphaerotilaceae</taxon>
        <taxon>Ideonella</taxon>
    </lineage>
</organism>
<keyword evidence="2" id="KW-0808">Transferase</keyword>
<protein>
    <submittedName>
        <fullName evidence="3">WecB/TagA/CpsF family glycosyltransferase</fullName>
    </submittedName>
</protein>
<keyword evidence="1" id="KW-0328">Glycosyltransferase</keyword>
<comment type="caution">
    <text evidence="3">The sequence shown here is derived from an EMBL/GenBank/DDBJ whole genome shotgun (WGS) entry which is preliminary data.</text>
</comment>
<evidence type="ECO:0000256" key="2">
    <source>
        <dbReference type="ARBA" id="ARBA00022679"/>
    </source>
</evidence>
<dbReference type="PANTHER" id="PTHR34136:SF1">
    <property type="entry name" value="UDP-N-ACETYL-D-MANNOSAMINURONIC ACID TRANSFERASE"/>
    <property type="match status" value="1"/>
</dbReference>
<reference evidence="3 4" key="1">
    <citation type="submission" date="2024-04" db="EMBL/GenBank/DDBJ databases">
        <title>Novel species of the genus Ideonella isolated from streams.</title>
        <authorList>
            <person name="Lu H."/>
        </authorList>
    </citation>
    <scope>NUCLEOTIDE SEQUENCE [LARGE SCALE GENOMIC DNA]</scope>
    <source>
        <strain evidence="3 4">DXS29W</strain>
    </source>
</reference>